<dbReference type="InterPro" id="IPR003675">
    <property type="entry name" value="Rce1/LyrA-like_dom"/>
</dbReference>
<dbReference type="PANTHER" id="PTHR13046">
    <property type="entry name" value="PROTEASE U48 CAAX PRENYL PROTEASE RCE1"/>
    <property type="match status" value="1"/>
</dbReference>
<protein>
    <recommendedName>
        <fullName evidence="10">intramembrane prenyl-peptidase Rce1</fullName>
        <ecNumber evidence="10">3.4.26.1</ecNumber>
    </recommendedName>
</protein>
<dbReference type="Proteomes" id="UP001217417">
    <property type="component" value="Unassembled WGS sequence"/>
</dbReference>
<feature type="transmembrane region" description="Helical" evidence="11">
    <location>
        <begin position="89"/>
        <end position="106"/>
    </location>
</feature>
<organism evidence="13 14">
    <name type="scientific">Lipomyces tetrasporus</name>
    <dbReference type="NCBI Taxonomy" id="54092"/>
    <lineage>
        <taxon>Eukaryota</taxon>
        <taxon>Fungi</taxon>
        <taxon>Dikarya</taxon>
        <taxon>Ascomycota</taxon>
        <taxon>Saccharomycotina</taxon>
        <taxon>Lipomycetes</taxon>
        <taxon>Lipomycetales</taxon>
        <taxon>Lipomycetaceae</taxon>
        <taxon>Lipomyces</taxon>
    </lineage>
</organism>
<dbReference type="InterPro" id="IPR039731">
    <property type="entry name" value="Rce1"/>
</dbReference>
<proteinExistence type="inferred from homology"/>
<comment type="similarity">
    <text evidence="2">Belongs to the peptidase U48 family.</text>
</comment>
<evidence type="ECO:0000256" key="10">
    <source>
        <dbReference type="ARBA" id="ARBA00049729"/>
    </source>
</evidence>
<evidence type="ECO:0000256" key="5">
    <source>
        <dbReference type="ARBA" id="ARBA00022801"/>
    </source>
</evidence>
<dbReference type="GO" id="GO:0004222">
    <property type="term" value="F:metalloendopeptidase activity"/>
    <property type="evidence" value="ECO:0007669"/>
    <property type="project" value="InterPro"/>
</dbReference>
<evidence type="ECO:0000256" key="1">
    <source>
        <dbReference type="ARBA" id="ARBA00004477"/>
    </source>
</evidence>
<keyword evidence="14" id="KW-1185">Reference proteome</keyword>
<feature type="transmembrane region" description="Helical" evidence="11">
    <location>
        <begin position="45"/>
        <end position="63"/>
    </location>
</feature>
<evidence type="ECO:0000256" key="2">
    <source>
        <dbReference type="ARBA" id="ARBA00006897"/>
    </source>
</evidence>
<evidence type="ECO:0000256" key="7">
    <source>
        <dbReference type="ARBA" id="ARBA00022989"/>
    </source>
</evidence>
<dbReference type="EMBL" id="JARPMG010000007">
    <property type="protein sequence ID" value="KAJ8099263.1"/>
    <property type="molecule type" value="Genomic_DNA"/>
</dbReference>
<dbReference type="GO" id="GO:0071586">
    <property type="term" value="P:CAAX-box protein processing"/>
    <property type="evidence" value="ECO:0007669"/>
    <property type="project" value="InterPro"/>
</dbReference>
<accession>A0AAD7VRJ5</accession>
<comment type="caution">
    <text evidence="13">The sequence shown here is derived from an EMBL/GenBank/DDBJ whole genome shotgun (WGS) entry which is preliminary data.</text>
</comment>
<comment type="catalytic activity">
    <reaction evidence="9">
        <text>Hydrolyzes the peptide bond -P2-(S-farnesyl or geranylgeranyl)C-P1'-P2'-P3'-COOH where P1' and P2' are amino acids with aliphatic sidechains and P3' is any C-terminal residue.</text>
        <dbReference type="EC" id="3.4.26.1"/>
    </reaction>
</comment>
<keyword evidence="7 11" id="KW-1133">Transmembrane helix</keyword>
<keyword evidence="4 11" id="KW-0812">Transmembrane</keyword>
<dbReference type="Pfam" id="PF02517">
    <property type="entry name" value="Rce1-like"/>
    <property type="match status" value="1"/>
</dbReference>
<dbReference type="PANTHER" id="PTHR13046:SF0">
    <property type="entry name" value="CAAX PRENYL PROTEASE 2"/>
    <property type="match status" value="1"/>
</dbReference>
<sequence length="280" mass="31080">MDPFTCFLACVGLTLLYVGVLYVHPRTRPSITASRDDDDVIKARVAAISLSSVLSGLATAWILSNDRSMSLEYILTSLRIWPIPPAMELFRSSLLITGVLFIGPLVEKIVFSNGWKYLIADTEIALTGWIGRRNYIIGPFTEEFVFRVCIVSIELASGMSPLRAIFVSPLYFGTAHIHHAYEVYLVQPDLLKLALLSSLFQFAFTTVFGWYATFLFLRTGSFWQPFIAHAFCNSMGVPKFGANLDGPAWHTHVYNVLLVGGAVLFGALLYPLTKTPNAVI</sequence>
<feature type="transmembrane region" description="Helical" evidence="11">
    <location>
        <begin position="253"/>
        <end position="272"/>
    </location>
</feature>
<evidence type="ECO:0000256" key="11">
    <source>
        <dbReference type="SAM" id="Phobius"/>
    </source>
</evidence>
<feature type="transmembrane region" description="Helical" evidence="11">
    <location>
        <begin position="193"/>
        <end position="217"/>
    </location>
</feature>
<name>A0AAD7VRJ5_9ASCO</name>
<feature type="domain" description="CAAX prenyl protease 2/Lysostaphin resistance protein A-like" evidence="12">
    <location>
        <begin position="133"/>
        <end position="235"/>
    </location>
</feature>
<reference evidence="13" key="1">
    <citation type="submission" date="2023-03" db="EMBL/GenBank/DDBJ databases">
        <title>Near-Complete genome sequence of Lipomyces tetrasporous NRRL Y-64009, an oleaginous yeast capable of growing on lignocellulosic hydrolysates.</title>
        <authorList>
            <consortium name="Lawrence Berkeley National Laboratory"/>
            <person name="Jagtap S.S."/>
            <person name="Liu J.-J."/>
            <person name="Walukiewicz H.E."/>
            <person name="Pangilinan J."/>
            <person name="Lipzen A."/>
            <person name="Ahrendt S."/>
            <person name="Koriabine M."/>
            <person name="Cobaugh K."/>
            <person name="Salamov A."/>
            <person name="Yoshinaga Y."/>
            <person name="Ng V."/>
            <person name="Daum C."/>
            <person name="Grigoriev I.V."/>
            <person name="Slininger P.J."/>
            <person name="Dien B.S."/>
            <person name="Jin Y.-S."/>
            <person name="Rao C.V."/>
        </authorList>
    </citation>
    <scope>NUCLEOTIDE SEQUENCE</scope>
    <source>
        <strain evidence="13">NRRL Y-64009</strain>
    </source>
</reference>
<keyword evidence="8 11" id="KW-0472">Membrane</keyword>
<dbReference type="GO" id="GO:0005789">
    <property type="term" value="C:endoplasmic reticulum membrane"/>
    <property type="evidence" value="ECO:0007669"/>
    <property type="project" value="UniProtKB-SubCell"/>
</dbReference>
<dbReference type="AlphaFoldDB" id="A0AAD7VRJ5"/>
<keyword evidence="5" id="KW-0378">Hydrolase</keyword>
<evidence type="ECO:0000259" key="12">
    <source>
        <dbReference type="Pfam" id="PF02517"/>
    </source>
</evidence>
<evidence type="ECO:0000313" key="13">
    <source>
        <dbReference type="EMBL" id="KAJ8099263.1"/>
    </source>
</evidence>
<gene>
    <name evidence="13" type="ORF">POJ06DRAFT_131728</name>
</gene>
<dbReference type="EC" id="3.4.26.1" evidence="10"/>
<evidence type="ECO:0000256" key="8">
    <source>
        <dbReference type="ARBA" id="ARBA00023136"/>
    </source>
</evidence>
<keyword evidence="3" id="KW-0645">Protease</keyword>
<evidence type="ECO:0000256" key="3">
    <source>
        <dbReference type="ARBA" id="ARBA00022670"/>
    </source>
</evidence>
<evidence type="ECO:0000256" key="9">
    <source>
        <dbReference type="ARBA" id="ARBA00047280"/>
    </source>
</evidence>
<comment type="subcellular location">
    <subcellularLocation>
        <location evidence="1">Endoplasmic reticulum membrane</location>
        <topology evidence="1">Multi-pass membrane protein</topology>
    </subcellularLocation>
</comment>
<feature type="transmembrane region" description="Helical" evidence="11">
    <location>
        <begin position="6"/>
        <end position="24"/>
    </location>
</feature>
<dbReference type="GeneID" id="80879549"/>
<evidence type="ECO:0000256" key="6">
    <source>
        <dbReference type="ARBA" id="ARBA00022824"/>
    </source>
</evidence>
<evidence type="ECO:0000256" key="4">
    <source>
        <dbReference type="ARBA" id="ARBA00022692"/>
    </source>
</evidence>
<evidence type="ECO:0000313" key="14">
    <source>
        <dbReference type="Proteomes" id="UP001217417"/>
    </source>
</evidence>
<keyword evidence="6" id="KW-0256">Endoplasmic reticulum</keyword>
<dbReference type="RefSeq" id="XP_056042713.1">
    <property type="nucleotide sequence ID" value="XM_056184383.1"/>
</dbReference>